<comment type="subcellular location">
    <subcellularLocation>
        <location evidence="1">Nucleus</location>
    </subcellularLocation>
</comment>
<evidence type="ECO:0000256" key="4">
    <source>
        <dbReference type="ARBA" id="ARBA00012425"/>
    </source>
</evidence>
<dbReference type="FunCoup" id="A0A482X2I8">
    <property type="interactions" value="1922"/>
</dbReference>
<feature type="domain" description="Protein kinase" evidence="23">
    <location>
        <begin position="8"/>
        <end position="291"/>
    </location>
</feature>
<comment type="caution">
    <text evidence="24">The sequence shown here is derived from an EMBL/GenBank/DDBJ whole genome shotgun (WGS) entry which is preliminary data.</text>
</comment>
<comment type="catalytic activity">
    <reaction evidence="17">
        <text>L-seryl-[protein] + ATP = O-phospho-L-seryl-[protein] + ADP + H(+)</text>
        <dbReference type="Rhea" id="RHEA:17989"/>
        <dbReference type="Rhea" id="RHEA-COMP:9863"/>
        <dbReference type="Rhea" id="RHEA-COMP:11604"/>
        <dbReference type="ChEBI" id="CHEBI:15378"/>
        <dbReference type="ChEBI" id="CHEBI:29999"/>
        <dbReference type="ChEBI" id="CHEBI:30616"/>
        <dbReference type="ChEBI" id="CHEBI:83421"/>
        <dbReference type="ChEBI" id="CHEBI:456216"/>
        <dbReference type="EC" id="2.7.11.22"/>
    </reaction>
</comment>
<keyword evidence="9" id="KW-0808">Transferase</keyword>
<evidence type="ECO:0000256" key="18">
    <source>
        <dbReference type="ARBA" id="ARBA00049280"/>
    </source>
</evidence>
<gene>
    <name evidence="24" type="ORF">LSTR_LSTR008477</name>
</gene>
<feature type="binding site" evidence="21">
    <location>
        <position position="38"/>
    </location>
    <ligand>
        <name>ATP</name>
        <dbReference type="ChEBI" id="CHEBI:30616"/>
    </ligand>
</feature>
<dbReference type="GO" id="GO:0045944">
    <property type="term" value="P:positive regulation of transcription by RNA polymerase II"/>
    <property type="evidence" value="ECO:0007669"/>
    <property type="project" value="TreeGrafter"/>
</dbReference>
<dbReference type="InterPro" id="IPR000719">
    <property type="entry name" value="Prot_kinase_dom"/>
</dbReference>
<feature type="binding site" evidence="20">
    <location>
        <begin position="14"/>
        <end position="22"/>
    </location>
    <ligand>
        <name>ATP</name>
        <dbReference type="ChEBI" id="CHEBI:30616"/>
    </ligand>
</feature>
<dbReference type="PROSITE" id="PS00108">
    <property type="entry name" value="PROTEIN_KINASE_ST"/>
    <property type="match status" value="1"/>
</dbReference>
<comment type="catalytic activity">
    <reaction evidence="18">
        <text>[DNA-directed RNA polymerase] + ATP = phospho-[DNA-directed RNA polymerase] + ADP + H(+)</text>
        <dbReference type="Rhea" id="RHEA:10216"/>
        <dbReference type="Rhea" id="RHEA-COMP:11321"/>
        <dbReference type="Rhea" id="RHEA-COMP:11322"/>
        <dbReference type="ChEBI" id="CHEBI:15378"/>
        <dbReference type="ChEBI" id="CHEBI:30616"/>
        <dbReference type="ChEBI" id="CHEBI:43176"/>
        <dbReference type="ChEBI" id="CHEBI:68546"/>
        <dbReference type="ChEBI" id="CHEBI:456216"/>
        <dbReference type="EC" id="2.7.11.23"/>
    </reaction>
</comment>
<dbReference type="GO" id="GO:0070985">
    <property type="term" value="C:transcription factor TFIIK complex"/>
    <property type="evidence" value="ECO:0007669"/>
    <property type="project" value="InterPro"/>
</dbReference>
<dbReference type="PROSITE" id="PS50011">
    <property type="entry name" value="PROTEIN_KINASE_DOM"/>
    <property type="match status" value="1"/>
</dbReference>
<dbReference type="Gene3D" id="1.10.510.10">
    <property type="entry name" value="Transferase(Phosphotransferase) domain 1"/>
    <property type="match status" value="1"/>
</dbReference>
<dbReference type="SMR" id="A0A482X2I8"/>
<evidence type="ECO:0000256" key="22">
    <source>
        <dbReference type="RuleBase" id="RU000304"/>
    </source>
</evidence>
<dbReference type="Proteomes" id="UP000291343">
    <property type="component" value="Unassembled WGS sequence"/>
</dbReference>
<keyword evidence="6 22" id="KW-0723">Serine/threonine-protein kinase</keyword>
<evidence type="ECO:0000256" key="13">
    <source>
        <dbReference type="ARBA" id="ARBA00023242"/>
    </source>
</evidence>
<dbReference type="PANTHER" id="PTHR24056">
    <property type="entry name" value="CELL DIVISION PROTEIN KINASE"/>
    <property type="match status" value="1"/>
</dbReference>
<keyword evidence="7" id="KW-0597">Phosphoprotein</keyword>
<sequence>MDERFSRYEKIEFLGEGQFATVYKARDTKTDDIVAVKKIKIGSLAEAKDGINRTALREIKLLQELNHPNIIGLLDVFGHKSNVSLVFDYMHTDLEVIIKDQSIVLTPANVKAYMLMTLHGLEYLHNQWILHRDLKPNNLLVNSAGVLKIGDFGLARFFGSPNRIYTHQVVTRWYRCPELLFGSKMYNTGVDMWALGCILAELLLRVPFLPGESDLEQLTRIFQTLGTPTEQSWPGVKGLQDYIQFKSFPGTPLNHIFIAASDDLLDLIASLLCINPIYRLNCQQALKMPYFSNKPPPSTGAQLPFPAALTSRDAERAQRKRKIEDQIERGVQPKRLQFDTSW</sequence>
<dbReference type="InterPro" id="IPR011009">
    <property type="entry name" value="Kinase-like_dom_sf"/>
</dbReference>
<evidence type="ECO:0000256" key="2">
    <source>
        <dbReference type="ARBA" id="ARBA00006485"/>
    </source>
</evidence>
<protein>
    <recommendedName>
        <fullName evidence="5">Cyclin-dependent kinase 7</fullName>
        <ecNumber evidence="4">2.7.11.22</ecNumber>
        <ecNumber evidence="3">2.7.11.23</ecNumber>
    </recommendedName>
    <alternativeName>
        <fullName evidence="15">Cell division protein kinase 7</fullName>
    </alternativeName>
</protein>
<keyword evidence="10 20" id="KW-0547">Nucleotide-binding</keyword>
<dbReference type="InterPro" id="IPR037770">
    <property type="entry name" value="CDK7"/>
</dbReference>
<dbReference type="GO" id="GO:0005524">
    <property type="term" value="F:ATP binding"/>
    <property type="evidence" value="ECO:0007669"/>
    <property type="project" value="UniProtKB-UniRule"/>
</dbReference>
<evidence type="ECO:0000256" key="17">
    <source>
        <dbReference type="ARBA" id="ARBA00048367"/>
    </source>
</evidence>
<dbReference type="InterPro" id="IPR008271">
    <property type="entry name" value="Ser/Thr_kinase_AS"/>
</dbReference>
<evidence type="ECO:0000256" key="12">
    <source>
        <dbReference type="ARBA" id="ARBA00022840"/>
    </source>
</evidence>
<dbReference type="GO" id="GO:0004693">
    <property type="term" value="F:cyclin-dependent protein serine/threonine kinase activity"/>
    <property type="evidence" value="ECO:0007669"/>
    <property type="project" value="UniProtKB-EC"/>
</dbReference>
<dbReference type="InterPro" id="IPR050108">
    <property type="entry name" value="CDK"/>
</dbReference>
<name>A0A482X2I8_LAOST</name>
<keyword evidence="14" id="KW-0131">Cell cycle</keyword>
<keyword evidence="8" id="KW-0132">Cell division</keyword>
<dbReference type="EC" id="2.7.11.23" evidence="3"/>
<dbReference type="GO" id="GO:0005737">
    <property type="term" value="C:cytoplasm"/>
    <property type="evidence" value="ECO:0007669"/>
    <property type="project" value="TreeGrafter"/>
</dbReference>
<dbReference type="InParanoid" id="A0A482X2I8"/>
<evidence type="ECO:0000313" key="24">
    <source>
        <dbReference type="EMBL" id="RZF39872.1"/>
    </source>
</evidence>
<dbReference type="InterPro" id="IPR017441">
    <property type="entry name" value="Protein_kinase_ATP_BS"/>
</dbReference>
<accession>A0A482X2I8</accession>
<dbReference type="PANTHER" id="PTHR24056:SF0">
    <property type="entry name" value="CYCLIN-DEPENDENT KINASE 7"/>
    <property type="match status" value="1"/>
</dbReference>
<evidence type="ECO:0000256" key="20">
    <source>
        <dbReference type="PIRSR" id="PIRSR637770-2"/>
    </source>
</evidence>
<evidence type="ECO:0000256" key="21">
    <source>
        <dbReference type="PROSITE-ProRule" id="PRU10141"/>
    </source>
</evidence>
<evidence type="ECO:0000256" key="5">
    <source>
        <dbReference type="ARBA" id="ARBA00013901"/>
    </source>
</evidence>
<organism evidence="24 25">
    <name type="scientific">Laodelphax striatellus</name>
    <name type="common">Small brown planthopper</name>
    <name type="synonym">Delphax striatella</name>
    <dbReference type="NCBI Taxonomy" id="195883"/>
    <lineage>
        <taxon>Eukaryota</taxon>
        <taxon>Metazoa</taxon>
        <taxon>Ecdysozoa</taxon>
        <taxon>Arthropoda</taxon>
        <taxon>Hexapoda</taxon>
        <taxon>Insecta</taxon>
        <taxon>Pterygota</taxon>
        <taxon>Neoptera</taxon>
        <taxon>Paraneoptera</taxon>
        <taxon>Hemiptera</taxon>
        <taxon>Auchenorrhyncha</taxon>
        <taxon>Fulgoroidea</taxon>
        <taxon>Delphacidae</taxon>
        <taxon>Criomorphinae</taxon>
        <taxon>Laodelphax</taxon>
    </lineage>
</organism>
<dbReference type="PROSITE" id="PS00107">
    <property type="entry name" value="PROTEIN_KINASE_ATP"/>
    <property type="match status" value="1"/>
</dbReference>
<evidence type="ECO:0000256" key="16">
    <source>
        <dbReference type="ARBA" id="ARBA00047811"/>
    </source>
</evidence>
<dbReference type="STRING" id="195883.A0A482X2I8"/>
<dbReference type="SUPFAM" id="SSF56112">
    <property type="entry name" value="Protein kinase-like (PK-like)"/>
    <property type="match status" value="1"/>
</dbReference>
<feature type="active site" description="Proton acceptor" evidence="19">
    <location>
        <position position="133"/>
    </location>
</feature>
<evidence type="ECO:0000256" key="7">
    <source>
        <dbReference type="ARBA" id="ARBA00022553"/>
    </source>
</evidence>
<dbReference type="AlphaFoldDB" id="A0A482X2I8"/>
<evidence type="ECO:0000256" key="3">
    <source>
        <dbReference type="ARBA" id="ARBA00012409"/>
    </source>
</evidence>
<evidence type="ECO:0000259" key="23">
    <source>
        <dbReference type="PROSITE" id="PS50011"/>
    </source>
</evidence>
<evidence type="ECO:0000256" key="8">
    <source>
        <dbReference type="ARBA" id="ARBA00022618"/>
    </source>
</evidence>
<keyword evidence="13" id="KW-0539">Nucleus</keyword>
<evidence type="ECO:0000256" key="19">
    <source>
        <dbReference type="PIRSR" id="PIRSR637770-1"/>
    </source>
</evidence>
<dbReference type="SMART" id="SM00220">
    <property type="entry name" value="S_TKc"/>
    <property type="match status" value="1"/>
</dbReference>
<dbReference type="OrthoDB" id="1732493at2759"/>
<proteinExistence type="inferred from homology"/>
<evidence type="ECO:0000256" key="15">
    <source>
        <dbReference type="ARBA" id="ARBA00029738"/>
    </source>
</evidence>
<comment type="similarity">
    <text evidence="2">Belongs to the protein kinase superfamily. CMGC Ser/Thr protein kinase family. CDC2/CDKX subfamily.</text>
</comment>
<keyword evidence="25" id="KW-1185">Reference proteome</keyword>
<dbReference type="EC" id="2.7.11.22" evidence="4"/>
<keyword evidence="11" id="KW-0418">Kinase</keyword>
<dbReference type="Gene3D" id="3.30.200.20">
    <property type="entry name" value="Phosphorylase Kinase, domain 1"/>
    <property type="match status" value="1"/>
</dbReference>
<evidence type="ECO:0000256" key="10">
    <source>
        <dbReference type="ARBA" id="ARBA00022741"/>
    </source>
</evidence>
<dbReference type="CDD" id="cd07841">
    <property type="entry name" value="STKc_CDK7"/>
    <property type="match status" value="1"/>
</dbReference>
<evidence type="ECO:0000313" key="25">
    <source>
        <dbReference type="Proteomes" id="UP000291343"/>
    </source>
</evidence>
<dbReference type="GO" id="GO:0008353">
    <property type="term" value="F:RNA polymerase II CTD heptapeptide repeat kinase activity"/>
    <property type="evidence" value="ECO:0007669"/>
    <property type="project" value="UniProtKB-EC"/>
</dbReference>
<comment type="catalytic activity">
    <reaction evidence="16">
        <text>L-threonyl-[protein] + ATP = O-phospho-L-threonyl-[protein] + ADP + H(+)</text>
        <dbReference type="Rhea" id="RHEA:46608"/>
        <dbReference type="Rhea" id="RHEA-COMP:11060"/>
        <dbReference type="Rhea" id="RHEA-COMP:11605"/>
        <dbReference type="ChEBI" id="CHEBI:15378"/>
        <dbReference type="ChEBI" id="CHEBI:30013"/>
        <dbReference type="ChEBI" id="CHEBI:30616"/>
        <dbReference type="ChEBI" id="CHEBI:61977"/>
        <dbReference type="ChEBI" id="CHEBI:456216"/>
        <dbReference type="EC" id="2.7.11.22"/>
    </reaction>
</comment>
<reference evidence="24 25" key="1">
    <citation type="journal article" date="2017" name="Gigascience">
        <title>Genome sequence of the small brown planthopper, Laodelphax striatellus.</title>
        <authorList>
            <person name="Zhu J."/>
            <person name="Jiang F."/>
            <person name="Wang X."/>
            <person name="Yang P."/>
            <person name="Bao Y."/>
            <person name="Zhao W."/>
            <person name="Wang W."/>
            <person name="Lu H."/>
            <person name="Wang Q."/>
            <person name="Cui N."/>
            <person name="Li J."/>
            <person name="Chen X."/>
            <person name="Luo L."/>
            <person name="Yu J."/>
            <person name="Kang L."/>
            <person name="Cui F."/>
        </authorList>
    </citation>
    <scope>NUCLEOTIDE SEQUENCE [LARGE SCALE GENOMIC DNA]</scope>
    <source>
        <strain evidence="24">Lst14</strain>
    </source>
</reference>
<dbReference type="Pfam" id="PF00069">
    <property type="entry name" value="Pkinase"/>
    <property type="match status" value="1"/>
</dbReference>
<evidence type="ECO:0000256" key="1">
    <source>
        <dbReference type="ARBA" id="ARBA00004123"/>
    </source>
</evidence>
<dbReference type="FunFam" id="1.10.510.10:FF:000097">
    <property type="entry name" value="Putative cyclin-dependent kinase 7"/>
    <property type="match status" value="1"/>
</dbReference>
<keyword evidence="12 20" id="KW-0067">ATP-binding</keyword>
<evidence type="ECO:0000256" key="9">
    <source>
        <dbReference type="ARBA" id="ARBA00022679"/>
    </source>
</evidence>
<dbReference type="FunFam" id="3.30.200.20:FF:000190">
    <property type="entry name" value="Putative cyclin-dependent kinase 7"/>
    <property type="match status" value="1"/>
</dbReference>
<dbReference type="EMBL" id="QKKF02019534">
    <property type="protein sequence ID" value="RZF39872.1"/>
    <property type="molecule type" value="Genomic_DNA"/>
</dbReference>
<evidence type="ECO:0000256" key="11">
    <source>
        <dbReference type="ARBA" id="ARBA00022777"/>
    </source>
</evidence>
<feature type="binding site" evidence="20">
    <location>
        <position position="37"/>
    </location>
    <ligand>
        <name>ATP</name>
        <dbReference type="ChEBI" id="CHEBI:30616"/>
    </ligand>
</feature>
<evidence type="ECO:0000256" key="14">
    <source>
        <dbReference type="ARBA" id="ARBA00023306"/>
    </source>
</evidence>
<evidence type="ECO:0000256" key="6">
    <source>
        <dbReference type="ARBA" id="ARBA00022527"/>
    </source>
</evidence>
<dbReference type="GO" id="GO:0051301">
    <property type="term" value="P:cell division"/>
    <property type="evidence" value="ECO:0007669"/>
    <property type="project" value="UniProtKB-KW"/>
</dbReference>